<name>A0A0K1EJG8_CHOCO</name>
<organism evidence="5 6">
    <name type="scientific">Chondromyces crocatus</name>
    <dbReference type="NCBI Taxonomy" id="52"/>
    <lineage>
        <taxon>Bacteria</taxon>
        <taxon>Pseudomonadati</taxon>
        <taxon>Myxococcota</taxon>
        <taxon>Polyangia</taxon>
        <taxon>Polyangiales</taxon>
        <taxon>Polyangiaceae</taxon>
        <taxon>Chondromyces</taxon>
    </lineage>
</organism>
<dbReference type="Pfam" id="PF20148">
    <property type="entry name" value="DUF6531"/>
    <property type="match status" value="1"/>
</dbReference>
<feature type="domain" description="Teneurin-like YD-shell" evidence="4">
    <location>
        <begin position="418"/>
        <end position="560"/>
    </location>
</feature>
<dbReference type="NCBIfam" id="TIGR01643">
    <property type="entry name" value="YD_repeat_2x"/>
    <property type="match status" value="7"/>
</dbReference>
<sequence length="1356" mass="149364">MARTAPLPNFPAIPGMNPGIFILGGGGGHGGGRGGRGGADGQGADGQGGQGGDSASEDGRGAGASGTGSGSGCPNPAHGGGGQISAGDPVDVATGRVSTIPAVDLVLPGPMRLVLTREYSSFAVERDVGLGFGWTHALAWEIEERRRHLVLWRGNGTREQIPRPEPGRSTWLSPARSIASEEGFYVLRDEHGWNRYFRRVGSGDRYLLFRIQNRWDHRIELEYDQDGQLSTITDAVFRAVHVRRHSSGRIAAFEVRNGPPGAEYVRFYSYRYDDAGDLVEVKDAEGAVTRYRYGDHLLTHVVHADGLTVRHRYDEQRRCVETWAEYPEGRDPSLDEGVAEVLADGRTVAKGVLHCTIDYHGDVTEVVDSRQLRRYVINEHKKVDKGCWGSAVWTQTYDPWGNLASSTDPELATWCWKRDDWGRVVTSQDPMGNTTELEYDEMGNLAVIRDALGVATHYEHDDRGALTRVWDDLGDIVQYRHDGLGHLVEALMPNGGTTRMAYDAHGNRIEIVEPNGGVRRIRYDYLGRVLAHVDPAGGETRYAYHLSGRLHTVMYPNGGMEVFEHDPVGRVRRIRDANDRVFELRWGGYDVIHEVVRPDGRSIKLRYDREGDLLRVINEAGEEQRYERSASGRIIGERTFDGRHYAYRHDAAGRVTQVRSAGLQTWNYTYDACGRLVRREHPDGALDEIDRDPLGRVVAARAAGIECLLTYDARGVLTRETVLGSVETSVVDYVNDLLGKPAEVRSSLGFHEKVARDPMGSPTRIQLGDHHAIRFDYDPCGTEVRRELPGGGAILSAPEAFGLLAHRRVTLAGSFDLAGEPDWIGPVPPGTVWQKSFSYSRGGELNAEHDPRYGSTRYEHDPLGQLVAVIPPDMQASMFGYDESGNRFASQGERYEPGGKLSARGAFEYIYDAEGALIERRDRKGADPPWRYCWSGAGLLEAIERPDGVKISFLYDAFARRVSKKIEGPGDVAQVHRYVWSGDALLHEVRQYVSSSGEPAVEVRTYCHGPNASVPMAQRTDLEIGGRKEEGAWEFLVTDANDAPDAIVSGRGEILAEIHMDAWGKVTPATRSATPFRHPGQYEDRETGLFYNRYRYYDPDLGRYISPDPIRLQGSLRGYTYADNRPETAIDSDGLQTTVTITRRDGTTVERSQGDEQPYHVAVDRALSPCTAHTAGAPRVVPETASAAESGGRRPSACAEPAALSGHLRDWETRNCPPRAPIHPDSDDGRRSLGDALDEISPENGIAARDQASNPMAPCANCSQSIPNLWGLTGPGARPPRDVIAPGYSPQTIAAMNRAAAANRPMDPGPPTQRFTPPQASTPSYNQRLRDHNQRTGDNRVVNTWNPTSGWGSQAP</sequence>
<keyword evidence="1" id="KW-0677">Repeat</keyword>
<protein>
    <submittedName>
        <fullName evidence="5">Uncharacterized protein</fullName>
    </submittedName>
</protein>
<feature type="domain" description="DUF6531" evidence="3">
    <location>
        <begin position="87"/>
        <end position="158"/>
    </location>
</feature>
<dbReference type="OrthoDB" id="9757552at2"/>
<dbReference type="PATRIC" id="fig|52.7.peg.5397"/>
<evidence type="ECO:0000256" key="1">
    <source>
        <dbReference type="ARBA" id="ARBA00022737"/>
    </source>
</evidence>
<dbReference type="Proteomes" id="UP000067626">
    <property type="component" value="Chromosome"/>
</dbReference>
<dbReference type="PANTHER" id="PTHR32305">
    <property type="match status" value="1"/>
</dbReference>
<feature type="region of interest" description="Disordered" evidence="2">
    <location>
        <begin position="27"/>
        <end position="90"/>
    </location>
</feature>
<accession>A0A0K1EJG8</accession>
<feature type="compositionally biased region" description="Gly residues" evidence="2">
    <location>
        <begin position="61"/>
        <end position="71"/>
    </location>
</feature>
<dbReference type="EMBL" id="CP012159">
    <property type="protein sequence ID" value="AKT40728.1"/>
    <property type="molecule type" value="Genomic_DNA"/>
</dbReference>
<gene>
    <name evidence="5" type="ORF">CMC5_048840</name>
</gene>
<dbReference type="PANTHER" id="PTHR32305:SF15">
    <property type="entry name" value="PROTEIN RHSA-RELATED"/>
    <property type="match status" value="1"/>
</dbReference>
<feature type="region of interest" description="Disordered" evidence="2">
    <location>
        <begin position="1211"/>
        <end position="1237"/>
    </location>
</feature>
<feature type="compositionally biased region" description="Basic and acidic residues" evidence="2">
    <location>
        <begin position="1328"/>
        <end position="1338"/>
    </location>
</feature>
<dbReference type="InterPro" id="IPR050708">
    <property type="entry name" value="T6SS_VgrG/RHS"/>
</dbReference>
<evidence type="ECO:0000313" key="6">
    <source>
        <dbReference type="Proteomes" id="UP000067626"/>
    </source>
</evidence>
<dbReference type="InterPro" id="IPR022385">
    <property type="entry name" value="Rhs_assc_core"/>
</dbReference>
<keyword evidence="6" id="KW-1185">Reference proteome</keyword>
<feature type="domain" description="Teneurin-like YD-shell" evidence="4">
    <location>
        <begin position="643"/>
        <end position="720"/>
    </location>
</feature>
<feature type="compositionally biased region" description="Polar residues" evidence="2">
    <location>
        <begin position="1313"/>
        <end position="1327"/>
    </location>
</feature>
<evidence type="ECO:0000259" key="4">
    <source>
        <dbReference type="Pfam" id="PF25023"/>
    </source>
</evidence>
<dbReference type="InterPro" id="IPR031325">
    <property type="entry name" value="RHS_repeat"/>
</dbReference>
<dbReference type="KEGG" id="ccro:CMC5_048840"/>
<feature type="region of interest" description="Disordered" evidence="2">
    <location>
        <begin position="1300"/>
        <end position="1356"/>
    </location>
</feature>
<dbReference type="InterPro" id="IPR006530">
    <property type="entry name" value="YD"/>
</dbReference>
<reference evidence="5 6" key="1">
    <citation type="submission" date="2015-07" db="EMBL/GenBank/DDBJ databases">
        <title>Genome analysis of myxobacterium Chondromyces crocatus Cm c5 reveals a high potential for natural compound synthesis and the genetic basis for the loss of fruiting body formation.</title>
        <authorList>
            <person name="Zaburannyi N."/>
            <person name="Bunk B."/>
            <person name="Maier J."/>
            <person name="Overmann J."/>
            <person name="Mueller R."/>
        </authorList>
    </citation>
    <scope>NUCLEOTIDE SEQUENCE [LARGE SCALE GENOMIC DNA]</scope>
    <source>
        <strain evidence="5 6">Cm c5</strain>
    </source>
</reference>
<dbReference type="Pfam" id="PF25023">
    <property type="entry name" value="TEN_YD-shell"/>
    <property type="match status" value="3"/>
</dbReference>
<dbReference type="STRING" id="52.CMC5_048840"/>
<feature type="compositionally biased region" description="Gly residues" evidence="2">
    <location>
        <begin position="27"/>
        <end position="52"/>
    </location>
</feature>
<proteinExistence type="predicted"/>
<evidence type="ECO:0000256" key="2">
    <source>
        <dbReference type="SAM" id="MobiDB-lite"/>
    </source>
</evidence>
<feature type="compositionally biased region" description="Polar residues" evidence="2">
    <location>
        <begin position="1341"/>
        <end position="1356"/>
    </location>
</feature>
<dbReference type="NCBIfam" id="TIGR03696">
    <property type="entry name" value="Rhs_assc_core"/>
    <property type="match status" value="1"/>
</dbReference>
<evidence type="ECO:0000313" key="5">
    <source>
        <dbReference type="EMBL" id="AKT40728.1"/>
    </source>
</evidence>
<feature type="domain" description="Teneurin-like YD-shell" evidence="4">
    <location>
        <begin position="855"/>
        <end position="1108"/>
    </location>
</feature>
<dbReference type="InterPro" id="IPR056823">
    <property type="entry name" value="TEN-like_YD-shell"/>
</dbReference>
<dbReference type="Pfam" id="PF05593">
    <property type="entry name" value="RHS_repeat"/>
    <property type="match status" value="1"/>
</dbReference>
<dbReference type="InterPro" id="IPR045351">
    <property type="entry name" value="DUF6531"/>
</dbReference>
<dbReference type="RefSeq" id="WP_050432620.1">
    <property type="nucleotide sequence ID" value="NZ_CP012159.1"/>
</dbReference>
<feature type="compositionally biased region" description="Basic and acidic residues" evidence="2">
    <location>
        <begin position="1222"/>
        <end position="1233"/>
    </location>
</feature>
<dbReference type="Gene3D" id="2.180.10.10">
    <property type="entry name" value="RHS repeat-associated core"/>
    <property type="match status" value="2"/>
</dbReference>
<evidence type="ECO:0000259" key="3">
    <source>
        <dbReference type="Pfam" id="PF20148"/>
    </source>
</evidence>